<dbReference type="KEGG" id="mpec:B9O19_00117"/>
<evidence type="ECO:0000313" key="11">
    <source>
        <dbReference type="EMBL" id="AUO18302.1"/>
    </source>
</evidence>
<dbReference type="NCBIfam" id="TIGR00460">
    <property type="entry name" value="fmt"/>
    <property type="match status" value="1"/>
</dbReference>
<evidence type="ECO:0000259" key="9">
    <source>
        <dbReference type="Pfam" id="PF00551"/>
    </source>
</evidence>
<reference evidence="11 12" key="1">
    <citation type="submission" date="2017-04" db="EMBL/GenBank/DDBJ databases">
        <title>Monoglobus pectinilyticus 14 draft genome.</title>
        <authorList>
            <person name="Kim C."/>
            <person name="Rosendale D.I."/>
            <person name="Kelly W.J."/>
            <person name="Tannock G.W."/>
            <person name="Patchett M.L."/>
            <person name="Jordens J.Z."/>
        </authorList>
    </citation>
    <scope>NUCLEOTIDE SEQUENCE [LARGE SCALE GENOMIC DNA]</scope>
    <source>
        <strain evidence="11 12">14</strain>
    </source>
</reference>
<dbReference type="SUPFAM" id="SSF50486">
    <property type="entry name" value="FMT C-terminal domain-like"/>
    <property type="match status" value="1"/>
</dbReference>
<evidence type="ECO:0000313" key="12">
    <source>
        <dbReference type="Proteomes" id="UP000235589"/>
    </source>
</evidence>
<dbReference type="Pfam" id="PF00551">
    <property type="entry name" value="Formyl_trans_N"/>
    <property type="match status" value="1"/>
</dbReference>
<proteinExistence type="inferred from homology"/>
<dbReference type="Proteomes" id="UP000235589">
    <property type="component" value="Chromosome"/>
</dbReference>
<dbReference type="PROSITE" id="PS00373">
    <property type="entry name" value="GART"/>
    <property type="match status" value="1"/>
</dbReference>
<dbReference type="Pfam" id="PF02911">
    <property type="entry name" value="Formyl_trans_C"/>
    <property type="match status" value="1"/>
</dbReference>
<evidence type="ECO:0000256" key="8">
    <source>
        <dbReference type="HAMAP-Rule" id="MF_00182"/>
    </source>
</evidence>
<feature type="binding site" evidence="8">
    <location>
        <begin position="110"/>
        <end position="113"/>
    </location>
    <ligand>
        <name>(6S)-5,6,7,8-tetrahydrofolate</name>
        <dbReference type="ChEBI" id="CHEBI:57453"/>
    </ligand>
</feature>
<evidence type="ECO:0000256" key="5">
    <source>
        <dbReference type="ARBA" id="ARBA00022679"/>
    </source>
</evidence>
<protein>
    <recommendedName>
        <fullName evidence="4 8">Methionyl-tRNA formyltransferase</fullName>
        <ecNumber evidence="3 8">2.1.2.9</ecNumber>
    </recommendedName>
</protein>
<keyword evidence="5 8" id="KW-0808">Transferase</keyword>
<name>A0A2K9NZ31_9FIRM</name>
<dbReference type="EC" id="2.1.2.9" evidence="3 8"/>
<dbReference type="RefSeq" id="WP_102364653.1">
    <property type="nucleotide sequence ID" value="NZ_CP020991.1"/>
</dbReference>
<dbReference type="InterPro" id="IPR001555">
    <property type="entry name" value="GART_AS"/>
</dbReference>
<keyword evidence="6 8" id="KW-0648">Protein biosynthesis</keyword>
<dbReference type="InterPro" id="IPR005793">
    <property type="entry name" value="Formyl_trans_C"/>
</dbReference>
<evidence type="ECO:0000259" key="10">
    <source>
        <dbReference type="Pfam" id="PF02911"/>
    </source>
</evidence>
<evidence type="ECO:0000256" key="4">
    <source>
        <dbReference type="ARBA" id="ARBA00016014"/>
    </source>
</evidence>
<feature type="domain" description="Formyl transferase C-terminal" evidence="10">
    <location>
        <begin position="205"/>
        <end position="302"/>
    </location>
</feature>
<accession>A0A2K9NZ31</accession>
<dbReference type="InterPro" id="IPR002376">
    <property type="entry name" value="Formyl_transf_N"/>
</dbReference>
<dbReference type="SUPFAM" id="SSF53328">
    <property type="entry name" value="Formyltransferase"/>
    <property type="match status" value="1"/>
</dbReference>
<dbReference type="OrthoDB" id="9802815at2"/>
<evidence type="ECO:0000256" key="1">
    <source>
        <dbReference type="ARBA" id="ARBA00002606"/>
    </source>
</evidence>
<dbReference type="PANTHER" id="PTHR11138">
    <property type="entry name" value="METHIONYL-TRNA FORMYLTRANSFERASE"/>
    <property type="match status" value="1"/>
</dbReference>
<sequence>MKVLFMGTPDFAVPCLESIIKSENNNVIGVVTQPDKPKGRGHKLQPTPVKAKAVEYNIPVFQPETLKNRSFEDELKQLNPDIIVVVAYGQILPEYILNFPKFGCINVHASLLPKYRGAAPIQWSVINGDTTTGVTTMYMAKSLDTGDMIQKAEIQIGDEETAGELHDRLSLIGADLIVETIKKLSEGKAIRVPQNDSLSSYAPMLNKETGHIDWNKNSSDIINLIRGTNPWPGAFTSYKSEIMKIYKAYKGNTNTVGKPGEIIGIKNKKIEVCCGNSSSILIDEIQFKGGKRMNVSSYLNGHSIDIGEILN</sequence>
<evidence type="ECO:0000256" key="6">
    <source>
        <dbReference type="ARBA" id="ARBA00022917"/>
    </source>
</evidence>
<dbReference type="Gene3D" id="3.40.50.170">
    <property type="entry name" value="Formyl transferase, N-terminal domain"/>
    <property type="match status" value="1"/>
</dbReference>
<dbReference type="CDD" id="cd08704">
    <property type="entry name" value="Met_tRNA_FMT_C"/>
    <property type="match status" value="1"/>
</dbReference>
<evidence type="ECO:0000256" key="7">
    <source>
        <dbReference type="ARBA" id="ARBA00048558"/>
    </source>
</evidence>
<dbReference type="InterPro" id="IPR044135">
    <property type="entry name" value="Met-tRNA-FMT_C"/>
</dbReference>
<dbReference type="GO" id="GO:0004479">
    <property type="term" value="F:methionyl-tRNA formyltransferase activity"/>
    <property type="evidence" value="ECO:0007669"/>
    <property type="project" value="UniProtKB-UniRule"/>
</dbReference>
<dbReference type="InterPro" id="IPR041711">
    <property type="entry name" value="Met-tRNA-FMT_N"/>
</dbReference>
<evidence type="ECO:0000256" key="2">
    <source>
        <dbReference type="ARBA" id="ARBA00010699"/>
    </source>
</evidence>
<dbReference type="CDD" id="cd08646">
    <property type="entry name" value="FMT_core_Met-tRNA-FMT_N"/>
    <property type="match status" value="1"/>
</dbReference>
<comment type="function">
    <text evidence="1 8">Attaches a formyl group to the free amino group of methionyl-tRNA(fMet). The formyl group appears to play a dual role in the initiator identity of N-formylmethionyl-tRNA by promoting its recognition by IF2 and preventing the misappropriation of this tRNA by the elongation apparatus.</text>
</comment>
<dbReference type="PANTHER" id="PTHR11138:SF5">
    <property type="entry name" value="METHIONYL-TRNA FORMYLTRANSFERASE, MITOCHONDRIAL"/>
    <property type="match status" value="1"/>
</dbReference>
<dbReference type="InterPro" id="IPR011034">
    <property type="entry name" value="Formyl_transferase-like_C_sf"/>
</dbReference>
<dbReference type="GeneID" id="98061550"/>
<dbReference type="Gene3D" id="3.10.25.10">
    <property type="entry name" value="Formyl transferase, C-terminal domain"/>
    <property type="match status" value="1"/>
</dbReference>
<dbReference type="InterPro" id="IPR037022">
    <property type="entry name" value="Formyl_trans_C_sf"/>
</dbReference>
<dbReference type="AlphaFoldDB" id="A0A2K9NZ31"/>
<keyword evidence="12" id="KW-1185">Reference proteome</keyword>
<comment type="similarity">
    <text evidence="2 8">Belongs to the Fmt family.</text>
</comment>
<dbReference type="InterPro" id="IPR036477">
    <property type="entry name" value="Formyl_transf_N_sf"/>
</dbReference>
<dbReference type="HAMAP" id="MF_00182">
    <property type="entry name" value="Formyl_trans"/>
    <property type="match status" value="1"/>
</dbReference>
<dbReference type="InterPro" id="IPR005794">
    <property type="entry name" value="Fmt"/>
</dbReference>
<feature type="domain" description="Formyl transferase N-terminal" evidence="9">
    <location>
        <begin position="1"/>
        <end position="180"/>
    </location>
</feature>
<organism evidence="11 12">
    <name type="scientific">Monoglobus pectinilyticus</name>
    <dbReference type="NCBI Taxonomy" id="1981510"/>
    <lineage>
        <taxon>Bacteria</taxon>
        <taxon>Bacillati</taxon>
        <taxon>Bacillota</taxon>
        <taxon>Clostridia</taxon>
        <taxon>Monoglobales</taxon>
        <taxon>Monoglobaceae</taxon>
        <taxon>Monoglobus</taxon>
    </lineage>
</organism>
<dbReference type="GO" id="GO:0005829">
    <property type="term" value="C:cytosol"/>
    <property type="evidence" value="ECO:0007669"/>
    <property type="project" value="TreeGrafter"/>
</dbReference>
<comment type="catalytic activity">
    <reaction evidence="7 8">
        <text>L-methionyl-tRNA(fMet) + (6R)-10-formyltetrahydrofolate = N-formyl-L-methionyl-tRNA(fMet) + (6S)-5,6,7,8-tetrahydrofolate + H(+)</text>
        <dbReference type="Rhea" id="RHEA:24380"/>
        <dbReference type="Rhea" id="RHEA-COMP:9952"/>
        <dbReference type="Rhea" id="RHEA-COMP:9953"/>
        <dbReference type="ChEBI" id="CHEBI:15378"/>
        <dbReference type="ChEBI" id="CHEBI:57453"/>
        <dbReference type="ChEBI" id="CHEBI:78530"/>
        <dbReference type="ChEBI" id="CHEBI:78844"/>
        <dbReference type="ChEBI" id="CHEBI:195366"/>
        <dbReference type="EC" id="2.1.2.9"/>
    </reaction>
</comment>
<dbReference type="EMBL" id="CP020991">
    <property type="protein sequence ID" value="AUO18302.1"/>
    <property type="molecule type" value="Genomic_DNA"/>
</dbReference>
<gene>
    <name evidence="8" type="primary">fmt</name>
    <name evidence="11" type="ORF">B9O19_00117</name>
</gene>
<evidence type="ECO:0000256" key="3">
    <source>
        <dbReference type="ARBA" id="ARBA00012261"/>
    </source>
</evidence>